<dbReference type="GO" id="GO:0004077">
    <property type="term" value="F:biotin--[biotin carboxyl-carrier protein] ligase activity"/>
    <property type="evidence" value="ECO:0007669"/>
    <property type="project" value="InterPro"/>
</dbReference>
<dbReference type="PROSITE" id="PS51733">
    <property type="entry name" value="BPL_LPL_CATALYTIC"/>
    <property type="match status" value="1"/>
</dbReference>
<comment type="similarity">
    <text evidence="1">Belongs to the biotin--protein ligase family.</text>
</comment>
<organism evidence="4 5">
    <name type="scientific">Plectus sambesii</name>
    <dbReference type="NCBI Taxonomy" id="2011161"/>
    <lineage>
        <taxon>Eukaryota</taxon>
        <taxon>Metazoa</taxon>
        <taxon>Ecdysozoa</taxon>
        <taxon>Nematoda</taxon>
        <taxon>Chromadorea</taxon>
        <taxon>Plectida</taxon>
        <taxon>Plectina</taxon>
        <taxon>Plectoidea</taxon>
        <taxon>Plectidae</taxon>
        <taxon>Plectus</taxon>
    </lineage>
</organism>
<dbReference type="SUPFAM" id="SSF55681">
    <property type="entry name" value="Class II aaRS and biotin synthetases"/>
    <property type="match status" value="1"/>
</dbReference>
<keyword evidence="4" id="KW-1185">Reference proteome</keyword>
<proteinExistence type="inferred from homology"/>
<dbReference type="CDD" id="cd16442">
    <property type="entry name" value="BPL"/>
    <property type="match status" value="1"/>
</dbReference>
<feature type="domain" description="BPL/LPL catalytic" evidence="3">
    <location>
        <begin position="321"/>
        <end position="518"/>
    </location>
</feature>
<dbReference type="NCBIfam" id="TIGR00121">
    <property type="entry name" value="birA_ligase"/>
    <property type="match status" value="1"/>
</dbReference>
<dbReference type="InterPro" id="IPR045864">
    <property type="entry name" value="aa-tRNA-synth_II/BPL/LPL"/>
</dbReference>
<evidence type="ECO:0000313" key="5">
    <source>
        <dbReference type="WBParaSite" id="PSAMB.scaffold533size47830.g6753.t1"/>
    </source>
</evidence>
<evidence type="ECO:0000256" key="1">
    <source>
        <dbReference type="ARBA" id="ARBA00009934"/>
    </source>
</evidence>
<reference evidence="5" key="1">
    <citation type="submission" date="2022-11" db="UniProtKB">
        <authorList>
            <consortium name="WormBaseParasite"/>
        </authorList>
    </citation>
    <scope>IDENTIFICATION</scope>
</reference>
<evidence type="ECO:0000313" key="4">
    <source>
        <dbReference type="Proteomes" id="UP000887566"/>
    </source>
</evidence>
<dbReference type="WBParaSite" id="PSAMB.scaffold533size47830.g6753.t1">
    <property type="protein sequence ID" value="PSAMB.scaffold533size47830.g6753.t1"/>
    <property type="gene ID" value="PSAMB.scaffold533size47830.g6753"/>
</dbReference>
<dbReference type="AlphaFoldDB" id="A0A914WUU0"/>
<dbReference type="InterPro" id="IPR004408">
    <property type="entry name" value="Biotin_CoA_COase_ligase"/>
</dbReference>
<keyword evidence="2" id="KW-0436">Ligase</keyword>
<dbReference type="PANTHER" id="PTHR12835:SF5">
    <property type="entry name" value="BIOTIN--PROTEIN LIGASE"/>
    <property type="match status" value="1"/>
</dbReference>
<dbReference type="Gene3D" id="3.30.930.10">
    <property type="entry name" value="Bira Bifunctional Protein, Domain 2"/>
    <property type="match status" value="1"/>
</dbReference>
<dbReference type="Proteomes" id="UP000887566">
    <property type="component" value="Unplaced"/>
</dbReference>
<name>A0A914WUU0_9BILA</name>
<protein>
    <submittedName>
        <fullName evidence="5">BPL/LPL catalytic domain-containing protein</fullName>
    </submittedName>
</protein>
<dbReference type="PANTHER" id="PTHR12835">
    <property type="entry name" value="BIOTIN PROTEIN LIGASE"/>
    <property type="match status" value="1"/>
</dbReference>
<evidence type="ECO:0000256" key="2">
    <source>
        <dbReference type="ARBA" id="ARBA00022598"/>
    </source>
</evidence>
<accession>A0A914WUU0</accession>
<sequence length="592" mass="65445">MAMHSLSEHPPALLTRSAFNAESFRRRPAAPLRRRFSSSVGRPAPMKPPSVLVFTGDSDELFTRIDDSLRGILPSDSHVVFHISLKGLQEHPWIDNQASCLMIADTKSLDDRAWLKLQDYFKQGGKMMFVCQNSLLASLTDCETTKKRTNMLKMAFGDRQVTAALGKDFEQFLKRVCKQLKNKELNETFHAKDLVGGYRYSMVASKKPGAPLLLYMQNQSLQASALFSDATIDVLLADGCKLIGEALERLGVTTVDSPRPAAHLQYTPGYLVQSPDSPRHLNLLLDKDIGTLPKLHFSTQSIDRQPSANYLPIAVNPAHFPHFDETVYFDQLTSDRLGRAVLFVPICGSTMDIAQSLASGLPNDDAIVVVARHQTKGRGRSGNQWLSPAGCAMFSFNLRISLNSKLGRAAGFIQHLLAVSVVDGICSIPEMKGFPLKLKWPNDIYYNRSYKMGGVLVNCSVIGSDLICTLGCGLNVSNSNPTICLNDMLPDNCGSSLSVEQVIAVSLSTFEGLVKLFQQGGADAILPIYYDYWLHTSEEVLLADRQENVLIRGLDQHGYLEVRSRKTGKVFSVHPDGNTFDMMKNLIRAKVD</sequence>
<evidence type="ECO:0000259" key="3">
    <source>
        <dbReference type="PROSITE" id="PS51733"/>
    </source>
</evidence>
<dbReference type="GO" id="GO:0005737">
    <property type="term" value="C:cytoplasm"/>
    <property type="evidence" value="ECO:0007669"/>
    <property type="project" value="TreeGrafter"/>
</dbReference>
<dbReference type="InterPro" id="IPR004143">
    <property type="entry name" value="BPL_LPL_catalytic"/>
</dbReference>
<dbReference type="Pfam" id="PF03099">
    <property type="entry name" value="BPL_LplA_LipB"/>
    <property type="match status" value="1"/>
</dbReference>